<evidence type="ECO:0000259" key="1">
    <source>
        <dbReference type="PROSITE" id="PS51819"/>
    </source>
</evidence>
<dbReference type="InterPro" id="IPR052164">
    <property type="entry name" value="Anthracycline_SecMetBiosynth"/>
</dbReference>
<proteinExistence type="predicted"/>
<sequence length="129" mass="14735">MIKGIDAVTLFSENAEKLAKFYKEKVGLKPTGEFVMGEGKDEANVYMYEYKKGGDFAIIDHSKVKGKNKNPERYLVNFEVDDIKKEVAKLKKNKVKVIADTYHVEGYGWVATFQDIDGNYFQLVQVRPS</sequence>
<protein>
    <recommendedName>
        <fullName evidence="1">VOC domain-containing protein</fullName>
    </recommendedName>
</protein>
<comment type="caution">
    <text evidence="2">The sequence shown here is derived from an EMBL/GenBank/DDBJ whole genome shotgun (WGS) entry which is preliminary data.</text>
</comment>
<dbReference type="SUPFAM" id="SSF54593">
    <property type="entry name" value="Glyoxalase/Bleomycin resistance protein/Dihydroxybiphenyl dioxygenase"/>
    <property type="match status" value="1"/>
</dbReference>
<evidence type="ECO:0000313" key="2">
    <source>
        <dbReference type="EMBL" id="OGM32126.1"/>
    </source>
</evidence>
<dbReference type="InterPro" id="IPR004360">
    <property type="entry name" value="Glyas_Fos-R_dOase_dom"/>
</dbReference>
<dbReference type="Pfam" id="PF00903">
    <property type="entry name" value="Glyoxalase"/>
    <property type="match status" value="1"/>
</dbReference>
<dbReference type="Gene3D" id="3.10.180.10">
    <property type="entry name" value="2,3-Dihydroxybiphenyl 1,2-Dioxygenase, domain 1"/>
    <property type="match status" value="1"/>
</dbReference>
<dbReference type="InterPro" id="IPR029068">
    <property type="entry name" value="Glyas_Bleomycin-R_OHBP_Dase"/>
</dbReference>
<dbReference type="AlphaFoldDB" id="A0A1F7YXN9"/>
<dbReference type="PANTHER" id="PTHR33993">
    <property type="entry name" value="GLYOXALASE-RELATED"/>
    <property type="match status" value="1"/>
</dbReference>
<gene>
    <name evidence="2" type="ORF">A3D01_01940</name>
</gene>
<dbReference type="Proteomes" id="UP000177169">
    <property type="component" value="Unassembled WGS sequence"/>
</dbReference>
<accession>A0A1F7YXN9</accession>
<dbReference type="STRING" id="1802505.A3D01_01940"/>
<dbReference type="PROSITE" id="PS51819">
    <property type="entry name" value="VOC"/>
    <property type="match status" value="1"/>
</dbReference>
<name>A0A1F7YXN9_9BACT</name>
<dbReference type="EMBL" id="MGGR01000035">
    <property type="protein sequence ID" value="OGM32126.1"/>
    <property type="molecule type" value="Genomic_DNA"/>
</dbReference>
<organism evidence="2 3">
    <name type="scientific">Candidatus Woesebacteria bacterium RIFCSPHIGHO2_02_FULL_39_13</name>
    <dbReference type="NCBI Taxonomy" id="1802505"/>
    <lineage>
        <taxon>Bacteria</taxon>
        <taxon>Candidatus Woeseibacteriota</taxon>
    </lineage>
</organism>
<reference evidence="2 3" key="1">
    <citation type="journal article" date="2016" name="Nat. Commun.">
        <title>Thousands of microbial genomes shed light on interconnected biogeochemical processes in an aquifer system.</title>
        <authorList>
            <person name="Anantharaman K."/>
            <person name="Brown C.T."/>
            <person name="Hug L.A."/>
            <person name="Sharon I."/>
            <person name="Castelle C.J."/>
            <person name="Probst A.J."/>
            <person name="Thomas B.C."/>
            <person name="Singh A."/>
            <person name="Wilkins M.J."/>
            <person name="Karaoz U."/>
            <person name="Brodie E.L."/>
            <person name="Williams K.H."/>
            <person name="Hubbard S.S."/>
            <person name="Banfield J.F."/>
        </authorList>
    </citation>
    <scope>NUCLEOTIDE SEQUENCE [LARGE SCALE GENOMIC DNA]</scope>
</reference>
<feature type="domain" description="VOC" evidence="1">
    <location>
        <begin position="4"/>
        <end position="126"/>
    </location>
</feature>
<evidence type="ECO:0000313" key="3">
    <source>
        <dbReference type="Proteomes" id="UP000177169"/>
    </source>
</evidence>
<dbReference type="InterPro" id="IPR037523">
    <property type="entry name" value="VOC_core"/>
</dbReference>